<dbReference type="AlphaFoldDB" id="A0A9D6V3S1"/>
<dbReference type="PANTHER" id="PTHR33529:SF6">
    <property type="entry name" value="YJGP_YJGQ FAMILY PERMEASE"/>
    <property type="match status" value="1"/>
</dbReference>
<feature type="transmembrane region" description="Helical" evidence="6">
    <location>
        <begin position="104"/>
        <end position="130"/>
    </location>
</feature>
<sequence>MQIRLVFTTILGRYVFLEITVSFLFSFAVFLITGLIAGFLPLLQKGMEAGMELTLILFQVLVNALPGTLVTVLPLSLTIGILLGLGRLTADNEVAAIKSAGISIVHLLPPVVLLGFLCLLLSFACTLTLIPKGITEAKRLMQEAATKRVDAGIEERTFFDSLKNLILYVEEKDPSTGILSRIFIRESSDPDDVKTIIARKGKIAPDPEGKALVLDLRNGTILKENLNGDSTGTLAFESYVFHYALDRAGTQASNRTFEEMPISGIREQVGIASEKRLTAADSAQADYYRRVVLMGQILITQRFTHPLACMALALIAFPIGLLNLGKSRLNNVSLGLFAIFIYYALTLATERMARSGVAPPELAMPLPALLFAMTSLYLMRCVRLERVPDLYRVFRKLLLPSRRSTA</sequence>
<feature type="transmembrane region" description="Helical" evidence="6">
    <location>
        <begin position="55"/>
        <end position="84"/>
    </location>
</feature>
<dbReference type="GO" id="GO:0043190">
    <property type="term" value="C:ATP-binding cassette (ABC) transporter complex"/>
    <property type="evidence" value="ECO:0007669"/>
    <property type="project" value="TreeGrafter"/>
</dbReference>
<comment type="caution">
    <text evidence="7">The sequence shown here is derived from an EMBL/GenBank/DDBJ whole genome shotgun (WGS) entry which is preliminary data.</text>
</comment>
<feature type="transmembrane region" description="Helical" evidence="6">
    <location>
        <begin position="303"/>
        <end position="325"/>
    </location>
</feature>
<proteinExistence type="predicted"/>
<keyword evidence="5 6" id="KW-0472">Membrane</keyword>
<evidence type="ECO:0000256" key="3">
    <source>
        <dbReference type="ARBA" id="ARBA00022692"/>
    </source>
</evidence>
<dbReference type="PANTHER" id="PTHR33529">
    <property type="entry name" value="SLR0882 PROTEIN-RELATED"/>
    <property type="match status" value="1"/>
</dbReference>
<feature type="transmembrane region" description="Helical" evidence="6">
    <location>
        <begin position="20"/>
        <end position="43"/>
    </location>
</feature>
<feature type="transmembrane region" description="Helical" evidence="6">
    <location>
        <begin position="331"/>
        <end position="350"/>
    </location>
</feature>
<comment type="subcellular location">
    <subcellularLocation>
        <location evidence="1">Cell membrane</location>
        <topology evidence="1">Multi-pass membrane protein</topology>
    </subcellularLocation>
</comment>
<organism evidence="7 8">
    <name type="scientific">Desulfomonile tiedjei</name>
    <dbReference type="NCBI Taxonomy" id="2358"/>
    <lineage>
        <taxon>Bacteria</taxon>
        <taxon>Pseudomonadati</taxon>
        <taxon>Thermodesulfobacteriota</taxon>
        <taxon>Desulfomonilia</taxon>
        <taxon>Desulfomonilales</taxon>
        <taxon>Desulfomonilaceae</taxon>
        <taxon>Desulfomonile</taxon>
    </lineage>
</organism>
<reference evidence="7" key="1">
    <citation type="submission" date="2020-07" db="EMBL/GenBank/DDBJ databases">
        <title>Huge and variable diversity of episymbiotic CPR bacteria and DPANN archaea in groundwater ecosystems.</title>
        <authorList>
            <person name="He C.Y."/>
            <person name="Keren R."/>
            <person name="Whittaker M."/>
            <person name="Farag I.F."/>
            <person name="Doudna J."/>
            <person name="Cate J.H.D."/>
            <person name="Banfield J.F."/>
        </authorList>
    </citation>
    <scope>NUCLEOTIDE SEQUENCE</scope>
    <source>
        <strain evidence="7">NC_groundwater_1664_Pr3_B-0.1um_52_9</strain>
    </source>
</reference>
<evidence type="ECO:0000256" key="1">
    <source>
        <dbReference type="ARBA" id="ARBA00004651"/>
    </source>
</evidence>
<dbReference type="Proteomes" id="UP000807825">
    <property type="component" value="Unassembled WGS sequence"/>
</dbReference>
<dbReference type="EMBL" id="JACRDE010000224">
    <property type="protein sequence ID" value="MBI5249476.1"/>
    <property type="molecule type" value="Genomic_DNA"/>
</dbReference>
<name>A0A9D6V3S1_9BACT</name>
<protein>
    <submittedName>
        <fullName evidence="7">LptF/LptG family permease</fullName>
    </submittedName>
</protein>
<gene>
    <name evidence="7" type="ORF">HY912_08280</name>
</gene>
<keyword evidence="4 6" id="KW-1133">Transmembrane helix</keyword>
<evidence type="ECO:0000256" key="2">
    <source>
        <dbReference type="ARBA" id="ARBA00022475"/>
    </source>
</evidence>
<dbReference type="GO" id="GO:0015920">
    <property type="term" value="P:lipopolysaccharide transport"/>
    <property type="evidence" value="ECO:0007669"/>
    <property type="project" value="TreeGrafter"/>
</dbReference>
<accession>A0A9D6V3S1</accession>
<evidence type="ECO:0000313" key="7">
    <source>
        <dbReference type="EMBL" id="MBI5249476.1"/>
    </source>
</evidence>
<evidence type="ECO:0000313" key="8">
    <source>
        <dbReference type="Proteomes" id="UP000807825"/>
    </source>
</evidence>
<evidence type="ECO:0000256" key="5">
    <source>
        <dbReference type="ARBA" id="ARBA00023136"/>
    </source>
</evidence>
<evidence type="ECO:0000256" key="6">
    <source>
        <dbReference type="SAM" id="Phobius"/>
    </source>
</evidence>
<dbReference type="Pfam" id="PF03739">
    <property type="entry name" value="LptF_LptG"/>
    <property type="match status" value="1"/>
</dbReference>
<keyword evidence="2" id="KW-1003">Cell membrane</keyword>
<evidence type="ECO:0000256" key="4">
    <source>
        <dbReference type="ARBA" id="ARBA00022989"/>
    </source>
</evidence>
<feature type="transmembrane region" description="Helical" evidence="6">
    <location>
        <begin position="362"/>
        <end position="379"/>
    </location>
</feature>
<keyword evidence="3 6" id="KW-0812">Transmembrane</keyword>
<dbReference type="InterPro" id="IPR005495">
    <property type="entry name" value="LptG/LptF_permease"/>
</dbReference>